<feature type="transmembrane region" description="Helical" evidence="5">
    <location>
        <begin position="77"/>
        <end position="97"/>
    </location>
</feature>
<gene>
    <name evidence="7" type="ORF">SPHA_3186</name>
</gene>
<keyword evidence="8" id="KW-1185">Reference proteome</keyword>
<dbReference type="InterPro" id="IPR001828">
    <property type="entry name" value="ANF_lig-bd_rcpt"/>
</dbReference>
<dbReference type="GO" id="GO:0016020">
    <property type="term" value="C:membrane"/>
    <property type="evidence" value="ECO:0007669"/>
    <property type="project" value="UniProtKB-SubCell"/>
</dbReference>
<evidence type="ECO:0000256" key="4">
    <source>
        <dbReference type="ARBA" id="ARBA00023136"/>
    </source>
</evidence>
<evidence type="ECO:0000313" key="8">
    <source>
        <dbReference type="Proteomes" id="UP000597762"/>
    </source>
</evidence>
<evidence type="ECO:0000313" key="7">
    <source>
        <dbReference type="EMBL" id="CAE1151615.1"/>
    </source>
</evidence>
<dbReference type="EC" id="4.6.1.2" evidence="7"/>
<dbReference type="InterPro" id="IPR028082">
    <property type="entry name" value="Peripla_BP_I"/>
</dbReference>
<keyword evidence="7" id="KW-0456">Lyase</keyword>
<evidence type="ECO:0000256" key="5">
    <source>
        <dbReference type="SAM" id="Phobius"/>
    </source>
</evidence>
<name>A0A812AMI6_ACAPH</name>
<dbReference type="SUPFAM" id="SSF53822">
    <property type="entry name" value="Periplasmic binding protein-like I"/>
    <property type="match status" value="1"/>
</dbReference>
<dbReference type="Pfam" id="PF01094">
    <property type="entry name" value="ANF_receptor"/>
    <property type="match status" value="1"/>
</dbReference>
<evidence type="ECO:0000256" key="2">
    <source>
        <dbReference type="ARBA" id="ARBA00022692"/>
    </source>
</evidence>
<keyword evidence="2 5" id="KW-0812">Transmembrane</keyword>
<proteinExistence type="predicted"/>
<organism evidence="7 8">
    <name type="scientific">Acanthosepion pharaonis</name>
    <name type="common">Pharaoh cuttlefish</name>
    <name type="synonym">Sepia pharaonis</name>
    <dbReference type="NCBI Taxonomy" id="158019"/>
    <lineage>
        <taxon>Eukaryota</taxon>
        <taxon>Metazoa</taxon>
        <taxon>Spiralia</taxon>
        <taxon>Lophotrochozoa</taxon>
        <taxon>Mollusca</taxon>
        <taxon>Cephalopoda</taxon>
        <taxon>Coleoidea</taxon>
        <taxon>Decapodiformes</taxon>
        <taxon>Sepiida</taxon>
        <taxon>Sepiina</taxon>
        <taxon>Sepiidae</taxon>
        <taxon>Acanthosepion</taxon>
    </lineage>
</organism>
<dbReference type="Gene3D" id="3.40.50.2300">
    <property type="match status" value="1"/>
</dbReference>
<dbReference type="AlphaFoldDB" id="A0A812AMI6"/>
<feature type="domain" description="Receptor ligand binding region" evidence="6">
    <location>
        <begin position="147"/>
        <end position="224"/>
    </location>
</feature>
<evidence type="ECO:0000259" key="6">
    <source>
        <dbReference type="Pfam" id="PF01094"/>
    </source>
</evidence>
<dbReference type="Proteomes" id="UP000597762">
    <property type="component" value="Unassembled WGS sequence"/>
</dbReference>
<keyword evidence="4 5" id="KW-0472">Membrane</keyword>
<dbReference type="EMBL" id="CAHIKZ030000093">
    <property type="protein sequence ID" value="CAE1151615.1"/>
    <property type="molecule type" value="Genomic_DNA"/>
</dbReference>
<comment type="subcellular location">
    <subcellularLocation>
        <location evidence="1">Membrane</location>
    </subcellularLocation>
</comment>
<dbReference type="OrthoDB" id="6159671at2759"/>
<protein>
    <submittedName>
        <fullName evidence="7">E4.6.1.2</fullName>
        <ecNumber evidence="7">4.6.1.2</ecNumber>
    </submittedName>
</protein>
<keyword evidence="3 5" id="KW-1133">Transmembrane helix</keyword>
<evidence type="ECO:0000256" key="1">
    <source>
        <dbReference type="ARBA" id="ARBA00004370"/>
    </source>
</evidence>
<reference evidence="7" key="1">
    <citation type="submission" date="2021-01" db="EMBL/GenBank/DDBJ databases">
        <authorList>
            <person name="Li R."/>
            <person name="Bekaert M."/>
        </authorList>
    </citation>
    <scope>NUCLEOTIDE SEQUENCE</scope>
    <source>
        <strain evidence="7">Farmed</strain>
    </source>
</reference>
<evidence type="ECO:0000256" key="3">
    <source>
        <dbReference type="ARBA" id="ARBA00022989"/>
    </source>
</evidence>
<accession>A0A812AMI6</accession>
<comment type="caution">
    <text evidence="7">The sequence shown here is derived from an EMBL/GenBank/DDBJ whole genome shotgun (WGS) entry which is preliminary data.</text>
</comment>
<sequence length="225" mass="24148">MTNDTHLYKTILAPHFGRHQRISAIGGGGDDGGGENISNADKQTSIISSFSVNFHSYSTSPPSHFPFFNTFHTPVSLHNHVFASVITLMTIIVAMAVEPASAAFRSLSLTSACNSSSRMTVDRISSLTVRLGFLPAMLQGGEGKKSAGAFLTAIEDVNQSKDFADQGIKLDYFYVDAQSSTLVAIKAMTDMYIRGVAAFIGPEDTCAYEAAITASWNLPMISYVS</sequence>
<dbReference type="GO" id="GO:0004383">
    <property type="term" value="F:guanylate cyclase activity"/>
    <property type="evidence" value="ECO:0007669"/>
    <property type="project" value="UniProtKB-EC"/>
</dbReference>